<gene>
    <name evidence="2" type="ORF">CB5_LOCUS5079</name>
</gene>
<name>A0A6V7NTV0_ANACO</name>
<dbReference type="PANTHER" id="PTHR34464">
    <property type="entry name" value="OS09G0376300 PROTEIN"/>
    <property type="match status" value="1"/>
</dbReference>
<evidence type="ECO:0000256" key="1">
    <source>
        <dbReference type="SAM" id="MobiDB-lite"/>
    </source>
</evidence>
<protein>
    <submittedName>
        <fullName evidence="2">Uncharacterized protein</fullName>
    </submittedName>
</protein>
<feature type="region of interest" description="Disordered" evidence="1">
    <location>
        <begin position="37"/>
        <end position="61"/>
    </location>
</feature>
<organism evidence="2">
    <name type="scientific">Ananas comosus var. bracteatus</name>
    <name type="common">red pineapple</name>
    <dbReference type="NCBI Taxonomy" id="296719"/>
    <lineage>
        <taxon>Eukaryota</taxon>
        <taxon>Viridiplantae</taxon>
        <taxon>Streptophyta</taxon>
        <taxon>Embryophyta</taxon>
        <taxon>Tracheophyta</taxon>
        <taxon>Spermatophyta</taxon>
        <taxon>Magnoliopsida</taxon>
        <taxon>Liliopsida</taxon>
        <taxon>Poales</taxon>
        <taxon>Bromeliaceae</taxon>
        <taxon>Bromelioideae</taxon>
        <taxon>Ananas</taxon>
    </lineage>
</organism>
<accession>A0A6V7NTV0</accession>
<evidence type="ECO:0000313" key="2">
    <source>
        <dbReference type="EMBL" id="CAD1821868.1"/>
    </source>
</evidence>
<sequence>MSVAFTRLSHLLWGKKDHEKTTNTCFPDFPSGYREPDSVKFSSVDGPRARSSSRRIKKNWQRQEEQIDREFDVVIVPSDGGCMSGWESDDSDGSDWSVGWLEPHAHEFQCETESDSSFAVLVPCYRRGIGKPEKSVKIRSLGASNLSEGKSFIEQWLSSLQSS</sequence>
<reference evidence="2" key="1">
    <citation type="submission" date="2020-07" db="EMBL/GenBank/DDBJ databases">
        <authorList>
            <person name="Lin J."/>
        </authorList>
    </citation>
    <scope>NUCLEOTIDE SEQUENCE</scope>
</reference>
<feature type="compositionally biased region" description="Basic residues" evidence="1">
    <location>
        <begin position="51"/>
        <end position="60"/>
    </location>
</feature>
<dbReference type="EMBL" id="LR862142">
    <property type="protein sequence ID" value="CAD1821868.1"/>
    <property type="molecule type" value="Genomic_DNA"/>
</dbReference>
<dbReference type="PANTHER" id="PTHR34464:SF3">
    <property type="entry name" value="OS09G0376300 PROTEIN"/>
    <property type="match status" value="1"/>
</dbReference>
<proteinExistence type="predicted"/>
<dbReference type="AlphaFoldDB" id="A0A6V7NTV0"/>